<gene>
    <name evidence="8" type="ORF">ABIQ69_13130</name>
</gene>
<proteinExistence type="predicted"/>
<dbReference type="AlphaFoldDB" id="A0AAU7W778"/>
<dbReference type="GO" id="GO:0005886">
    <property type="term" value="C:plasma membrane"/>
    <property type="evidence" value="ECO:0007669"/>
    <property type="project" value="UniProtKB-SubCell"/>
</dbReference>
<accession>A0AAU7W778</accession>
<dbReference type="PANTHER" id="PTHR23508:SF10">
    <property type="entry name" value="CARBOXYLIC ACID TRANSPORTER PROTEIN HOMOLOG"/>
    <property type="match status" value="1"/>
</dbReference>
<sequence length="410" mass="43856">MASYLDSGIIVSVGVSLAIWGEHFDMSVWMLGSISAILTASIAIGSLVGGRLADLFGRKLVYGVDIAVYAVGTLLIVFAPDATVLLIGVLIAGLAAGADLPTSLAVVSDSVPVWARGRLIGFTQVMWTIGIAVVTVLGIVTSTLGYFGTQLIVGHLAIAAIVTWALRSRLKLEDHRDDASGLEADRADLESDRPELERAPLADLLRPATLWPLLTTFAYYVFWGIAANTFGQFGTYFLVTVSGASQTVATVMNFAFLPLAIVLGLVFVRFADTVWRDRLFVAAAILQILAFAVGAVSAGSSLVAMVVFFALYNIAYNFAGEANYKVWSQLLFRQDVRGTAQGVSYAVARGVFALVALFTPALLAWSPEVLLWGLVACLVVSTLMGIVITRRQIPAHERTAPRPALEGERR</sequence>
<keyword evidence="5" id="KW-0175">Coiled coil</keyword>
<feature type="domain" description="Major facilitator superfamily (MFS) profile" evidence="7">
    <location>
        <begin position="1"/>
        <end position="393"/>
    </location>
</feature>
<feature type="transmembrane region" description="Helical" evidence="6">
    <location>
        <begin position="85"/>
        <end position="107"/>
    </location>
</feature>
<dbReference type="PROSITE" id="PS50850">
    <property type="entry name" value="MFS"/>
    <property type="match status" value="1"/>
</dbReference>
<keyword evidence="4 6" id="KW-0472">Membrane</keyword>
<evidence type="ECO:0000256" key="4">
    <source>
        <dbReference type="ARBA" id="ARBA00023136"/>
    </source>
</evidence>
<feature type="transmembrane region" description="Helical" evidence="6">
    <location>
        <begin position="60"/>
        <end position="79"/>
    </location>
</feature>
<dbReference type="InterPro" id="IPR036259">
    <property type="entry name" value="MFS_trans_sf"/>
</dbReference>
<evidence type="ECO:0000256" key="6">
    <source>
        <dbReference type="SAM" id="Phobius"/>
    </source>
</evidence>
<dbReference type="InterPro" id="IPR011701">
    <property type="entry name" value="MFS"/>
</dbReference>
<dbReference type="RefSeq" id="WP_350347568.1">
    <property type="nucleotide sequence ID" value="NZ_CP158374.1"/>
</dbReference>
<evidence type="ECO:0000313" key="8">
    <source>
        <dbReference type="EMBL" id="XBX81546.1"/>
    </source>
</evidence>
<feature type="transmembrane region" description="Helical" evidence="6">
    <location>
        <begin position="279"/>
        <end position="296"/>
    </location>
</feature>
<feature type="transmembrane region" description="Helical" evidence="6">
    <location>
        <begin position="247"/>
        <end position="267"/>
    </location>
</feature>
<feature type="transmembrane region" description="Helical" evidence="6">
    <location>
        <begin position="208"/>
        <end position="227"/>
    </location>
</feature>
<dbReference type="EMBL" id="CP158374">
    <property type="protein sequence ID" value="XBX81546.1"/>
    <property type="molecule type" value="Genomic_DNA"/>
</dbReference>
<organism evidence="8">
    <name type="scientific">Agromyces sp. G08B096</name>
    <dbReference type="NCBI Taxonomy" id="3156399"/>
    <lineage>
        <taxon>Bacteria</taxon>
        <taxon>Bacillati</taxon>
        <taxon>Actinomycetota</taxon>
        <taxon>Actinomycetes</taxon>
        <taxon>Micrococcales</taxon>
        <taxon>Microbacteriaceae</taxon>
        <taxon>Agromyces</taxon>
    </lineage>
</organism>
<evidence type="ECO:0000256" key="5">
    <source>
        <dbReference type="SAM" id="Coils"/>
    </source>
</evidence>
<name>A0AAU7W778_9MICO</name>
<feature type="coiled-coil region" evidence="5">
    <location>
        <begin position="172"/>
        <end position="199"/>
    </location>
</feature>
<evidence type="ECO:0000256" key="1">
    <source>
        <dbReference type="ARBA" id="ARBA00004651"/>
    </source>
</evidence>
<evidence type="ECO:0000259" key="7">
    <source>
        <dbReference type="PROSITE" id="PS50850"/>
    </source>
</evidence>
<evidence type="ECO:0000256" key="3">
    <source>
        <dbReference type="ARBA" id="ARBA00022989"/>
    </source>
</evidence>
<dbReference type="GO" id="GO:0046943">
    <property type="term" value="F:carboxylic acid transmembrane transporter activity"/>
    <property type="evidence" value="ECO:0007669"/>
    <property type="project" value="TreeGrafter"/>
</dbReference>
<feature type="transmembrane region" description="Helical" evidence="6">
    <location>
        <begin position="302"/>
        <end position="319"/>
    </location>
</feature>
<dbReference type="PANTHER" id="PTHR23508">
    <property type="entry name" value="CARBOXYLIC ACID TRANSPORTER PROTEIN HOMOLOG"/>
    <property type="match status" value="1"/>
</dbReference>
<keyword evidence="2 6" id="KW-0812">Transmembrane</keyword>
<keyword evidence="3 6" id="KW-1133">Transmembrane helix</keyword>
<feature type="transmembrane region" description="Helical" evidence="6">
    <location>
        <begin position="146"/>
        <end position="166"/>
    </location>
</feature>
<feature type="transmembrane region" description="Helical" evidence="6">
    <location>
        <begin position="340"/>
        <end position="363"/>
    </location>
</feature>
<feature type="transmembrane region" description="Helical" evidence="6">
    <location>
        <begin position="369"/>
        <end position="388"/>
    </location>
</feature>
<dbReference type="Pfam" id="PF07690">
    <property type="entry name" value="MFS_1"/>
    <property type="match status" value="1"/>
</dbReference>
<evidence type="ECO:0000256" key="2">
    <source>
        <dbReference type="ARBA" id="ARBA00022692"/>
    </source>
</evidence>
<dbReference type="Gene3D" id="1.20.1250.20">
    <property type="entry name" value="MFS general substrate transporter like domains"/>
    <property type="match status" value="1"/>
</dbReference>
<reference evidence="8" key="1">
    <citation type="submission" date="2024-05" db="EMBL/GenBank/DDBJ databases">
        <authorList>
            <person name="Yu L."/>
        </authorList>
    </citation>
    <scope>NUCLEOTIDE SEQUENCE</scope>
    <source>
        <strain evidence="8">G08B096</strain>
    </source>
</reference>
<feature type="transmembrane region" description="Helical" evidence="6">
    <location>
        <begin position="119"/>
        <end position="140"/>
    </location>
</feature>
<dbReference type="CDD" id="cd17316">
    <property type="entry name" value="MFS_SV2_like"/>
    <property type="match status" value="1"/>
</dbReference>
<protein>
    <submittedName>
        <fullName evidence="8">MFS transporter</fullName>
    </submittedName>
</protein>
<dbReference type="InterPro" id="IPR020846">
    <property type="entry name" value="MFS_dom"/>
</dbReference>
<comment type="subcellular location">
    <subcellularLocation>
        <location evidence="1">Cell membrane</location>
        <topology evidence="1">Multi-pass membrane protein</topology>
    </subcellularLocation>
</comment>
<dbReference type="SUPFAM" id="SSF103473">
    <property type="entry name" value="MFS general substrate transporter"/>
    <property type="match status" value="1"/>
</dbReference>
<feature type="transmembrane region" description="Helical" evidence="6">
    <location>
        <begin position="26"/>
        <end position="48"/>
    </location>
</feature>